<dbReference type="Pfam" id="PF12697">
    <property type="entry name" value="Abhydrolase_6"/>
    <property type="match status" value="1"/>
</dbReference>
<feature type="region of interest" description="Disordered" evidence="1">
    <location>
        <begin position="1"/>
        <end position="23"/>
    </location>
</feature>
<proteinExistence type="predicted"/>
<dbReference type="OrthoDB" id="9998495at2759"/>
<dbReference type="SUPFAM" id="SSF53474">
    <property type="entry name" value="alpha/beta-Hydrolases"/>
    <property type="match status" value="1"/>
</dbReference>
<feature type="domain" description="AB hydrolase-1" evidence="2">
    <location>
        <begin position="250"/>
        <end position="552"/>
    </location>
</feature>
<dbReference type="AlphaFoldDB" id="A0A409YNW8"/>
<dbReference type="PANTHER" id="PTHR34846">
    <property type="entry name" value="4-CARBOXYMUCONOLACTONE DECARBOXYLASE FAMILY PROTEIN (AFU_ORTHOLOGUE AFUA_6G11590)"/>
    <property type="match status" value="1"/>
</dbReference>
<dbReference type="Proteomes" id="UP000284842">
    <property type="component" value="Unassembled WGS sequence"/>
</dbReference>
<keyword evidence="4" id="KW-1185">Reference proteome</keyword>
<name>A0A409YNW8_9AGAR</name>
<gene>
    <name evidence="3" type="ORF">CVT24_006897</name>
</gene>
<dbReference type="Gene3D" id="1.20.1290.10">
    <property type="entry name" value="AhpD-like"/>
    <property type="match status" value="1"/>
</dbReference>
<sequence length="561" mass="60891">MSTGKSRIVPGRYPEPGTDPVADAIRKRRGDRGITPLDANLLHIPGIASGYNSMLGAIRTQGKLPGDIREAMILRIAALNHAAFEWIQHEPIGRKEGLTTGQLYVIRDTETPLPTQTNVLDAFQTAAVAFTDHNTRGAKVPWEVVQELKSRIKDWVLGNSSSDGTAVDDKVDDLYVEAAMVVASYNMVSRFLLSTDVAGLSETEVPWPLERKEHFISIPSFASEDPLAPPSHTHTIHAVTLITSPKAPWLVFCNSLLTNHTMWDYVVPNLLDLSSSHGPADGENLTYNILVHSQRGHGRSSLPPASTTEDKRLTTIPSLAHDVAHLLKALSIPTPVRSVIGVSQGGAAALAFAALYGKDPDNPLTHTIVACDTSSRTPTGNKEAWEERIRLVLGPNHDANGETIDSEYARRIGMISLANATVPRWFPPGSLLSSTSGEGAARAHWVKSMVENTDVEGFIHGARALSDYYISSNDLFKTRVKSVLLLAGKLDGNGKVGKGLKELATKWKTAISEAKKSDDTQAGLMGNSNVQFVEIEASGHLPMIDSPLRFYETLARFLTEI</sequence>
<accession>A0A409YNW8</accession>
<dbReference type="SUPFAM" id="SSF69118">
    <property type="entry name" value="AhpD-like"/>
    <property type="match status" value="1"/>
</dbReference>
<dbReference type="InterPro" id="IPR029032">
    <property type="entry name" value="AhpD-like"/>
</dbReference>
<dbReference type="PANTHER" id="PTHR34846:SF11">
    <property type="entry name" value="4-CARBOXYMUCONOLACTONE DECARBOXYLASE FAMILY PROTEIN (AFU_ORTHOLOGUE AFUA_6G11590)"/>
    <property type="match status" value="1"/>
</dbReference>
<dbReference type="InterPro" id="IPR000073">
    <property type="entry name" value="AB_hydrolase_1"/>
</dbReference>
<organism evidence="3 4">
    <name type="scientific">Panaeolus cyanescens</name>
    <dbReference type="NCBI Taxonomy" id="181874"/>
    <lineage>
        <taxon>Eukaryota</taxon>
        <taxon>Fungi</taxon>
        <taxon>Dikarya</taxon>
        <taxon>Basidiomycota</taxon>
        <taxon>Agaricomycotina</taxon>
        <taxon>Agaricomycetes</taxon>
        <taxon>Agaricomycetidae</taxon>
        <taxon>Agaricales</taxon>
        <taxon>Agaricineae</taxon>
        <taxon>Galeropsidaceae</taxon>
        <taxon>Panaeolus</taxon>
    </lineage>
</organism>
<dbReference type="Gene3D" id="3.40.50.1820">
    <property type="entry name" value="alpha/beta hydrolase"/>
    <property type="match status" value="1"/>
</dbReference>
<evidence type="ECO:0000256" key="1">
    <source>
        <dbReference type="SAM" id="MobiDB-lite"/>
    </source>
</evidence>
<evidence type="ECO:0000259" key="2">
    <source>
        <dbReference type="Pfam" id="PF12697"/>
    </source>
</evidence>
<evidence type="ECO:0000313" key="3">
    <source>
        <dbReference type="EMBL" id="PPR04738.1"/>
    </source>
</evidence>
<dbReference type="InParanoid" id="A0A409YNW8"/>
<dbReference type="STRING" id="181874.A0A409YNW8"/>
<reference evidence="3 4" key="1">
    <citation type="journal article" date="2018" name="Evol. Lett.">
        <title>Horizontal gene cluster transfer increased hallucinogenic mushroom diversity.</title>
        <authorList>
            <person name="Reynolds H.T."/>
            <person name="Vijayakumar V."/>
            <person name="Gluck-Thaler E."/>
            <person name="Korotkin H.B."/>
            <person name="Matheny P.B."/>
            <person name="Slot J.C."/>
        </authorList>
    </citation>
    <scope>NUCLEOTIDE SEQUENCE [LARGE SCALE GENOMIC DNA]</scope>
    <source>
        <strain evidence="3 4">2629</strain>
    </source>
</reference>
<protein>
    <recommendedName>
        <fullName evidence="2">AB hydrolase-1 domain-containing protein</fullName>
    </recommendedName>
</protein>
<dbReference type="EMBL" id="NHTK01000898">
    <property type="protein sequence ID" value="PPR04738.1"/>
    <property type="molecule type" value="Genomic_DNA"/>
</dbReference>
<dbReference type="InterPro" id="IPR029058">
    <property type="entry name" value="AB_hydrolase_fold"/>
</dbReference>
<evidence type="ECO:0000313" key="4">
    <source>
        <dbReference type="Proteomes" id="UP000284842"/>
    </source>
</evidence>
<comment type="caution">
    <text evidence="3">The sequence shown here is derived from an EMBL/GenBank/DDBJ whole genome shotgun (WGS) entry which is preliminary data.</text>
</comment>